<feature type="transmembrane region" description="Helical" evidence="1">
    <location>
        <begin position="116"/>
        <end position="138"/>
    </location>
</feature>
<comment type="caution">
    <text evidence="2">The sequence shown here is derived from an EMBL/GenBank/DDBJ whole genome shotgun (WGS) entry which is preliminary data.</text>
</comment>
<feature type="transmembrane region" description="Helical" evidence="1">
    <location>
        <begin position="455"/>
        <end position="481"/>
    </location>
</feature>
<dbReference type="PANTHER" id="PTHR36178">
    <property type="entry name" value="SLR0625 PROTEIN"/>
    <property type="match status" value="1"/>
</dbReference>
<keyword evidence="1" id="KW-0472">Membrane</keyword>
<feature type="transmembrane region" description="Helical" evidence="1">
    <location>
        <begin position="355"/>
        <end position="376"/>
    </location>
</feature>
<dbReference type="EMBL" id="WJKJ01000121">
    <property type="protein sequence ID" value="MBD3364327.1"/>
    <property type="molecule type" value="Genomic_DNA"/>
</dbReference>
<feature type="transmembrane region" description="Helical" evidence="1">
    <location>
        <begin position="285"/>
        <end position="305"/>
    </location>
</feature>
<dbReference type="GO" id="GO:0015501">
    <property type="term" value="F:glutamate:sodium symporter activity"/>
    <property type="evidence" value="ECO:0007669"/>
    <property type="project" value="InterPro"/>
</dbReference>
<keyword evidence="1" id="KW-1133">Transmembrane helix</keyword>
<feature type="transmembrane region" description="Helical" evidence="1">
    <location>
        <begin position="326"/>
        <end position="349"/>
    </location>
</feature>
<feature type="transmembrane region" description="Helical" evidence="1">
    <location>
        <begin position="188"/>
        <end position="210"/>
    </location>
</feature>
<dbReference type="Proteomes" id="UP000630660">
    <property type="component" value="Unassembled WGS sequence"/>
</dbReference>
<accession>A0A9D5K8K0</accession>
<evidence type="ECO:0000313" key="2">
    <source>
        <dbReference type="EMBL" id="MBD3364327.1"/>
    </source>
</evidence>
<dbReference type="InterPro" id="IPR004445">
    <property type="entry name" value="GltS"/>
</dbReference>
<organism evidence="2 3">
    <name type="scientific">candidate division WOR-3 bacterium</name>
    <dbReference type="NCBI Taxonomy" id="2052148"/>
    <lineage>
        <taxon>Bacteria</taxon>
        <taxon>Bacteria division WOR-3</taxon>
    </lineage>
</organism>
<sequence length="491" mass="53451">MFESWSLIIDICLIGVFLLLAAVIRRYIPFFKRFRIPDAIVAGFLALAVGPNGFNLIPEFIRVHGEFSEAMAPLQSGTLITLVYHLMGIAFIALALKSSEGRGRTRSAVSGGFYMVVSYAIQGLVGLGLTLILMLTFFPKLFPSFGFLLPFGFAQGPGLASQMGKLWSAINIPGTTQSAFPHGASVGLSFSTIGFLWACIVGVPLMNILLRRRKRMGEPEPGLETKPAHFFIEKERDYSGMSRSVDKLTTQLMLVGSVYAILLVALEGLSWFMRNVVPGAFGENMLKILWGFHFGFGALIGTGVGKLIRKLEDKKIIKGNRGTNNYLLQHIGGTAIDFMIASSIAAINIKVLGPYISPILIVSTIGGLVTMGYVWIIARKVWPRTYVEHFVTFFGTHTGTLATGMALLRGVDPQFKTSAASDAVYGSGIGLMMGIPLIGMASLPATGYEEGNPNMYWITILAMTGYLAVALGAWILFLVLTKHRKKQLEGR</sequence>
<gene>
    <name evidence="2" type="ORF">GF359_03835</name>
</gene>
<feature type="transmembrane region" description="Helical" evidence="1">
    <location>
        <begin position="6"/>
        <end position="24"/>
    </location>
</feature>
<feature type="transmembrane region" description="Helical" evidence="1">
    <location>
        <begin position="252"/>
        <end position="273"/>
    </location>
</feature>
<name>A0A9D5K8K0_UNCW3</name>
<evidence type="ECO:0000313" key="3">
    <source>
        <dbReference type="Proteomes" id="UP000630660"/>
    </source>
</evidence>
<proteinExistence type="predicted"/>
<evidence type="ECO:0000256" key="1">
    <source>
        <dbReference type="SAM" id="Phobius"/>
    </source>
</evidence>
<protein>
    <submittedName>
        <fullName evidence="2">Sodium:glutamate symporter</fullName>
    </submittedName>
</protein>
<feature type="transmembrane region" description="Helical" evidence="1">
    <location>
        <begin position="36"/>
        <end position="57"/>
    </location>
</feature>
<dbReference type="GO" id="GO:0015813">
    <property type="term" value="P:L-glutamate transmembrane transport"/>
    <property type="evidence" value="ECO:0007669"/>
    <property type="project" value="InterPro"/>
</dbReference>
<dbReference type="AlphaFoldDB" id="A0A9D5K8K0"/>
<feature type="transmembrane region" description="Helical" evidence="1">
    <location>
        <begin position="423"/>
        <end position="443"/>
    </location>
</feature>
<dbReference type="PANTHER" id="PTHR36178:SF1">
    <property type="entry name" value="SODIUM_GLUTAMATE SYMPORTER"/>
    <property type="match status" value="1"/>
</dbReference>
<dbReference type="GO" id="GO:0016020">
    <property type="term" value="C:membrane"/>
    <property type="evidence" value="ECO:0007669"/>
    <property type="project" value="InterPro"/>
</dbReference>
<keyword evidence="1" id="KW-0812">Transmembrane</keyword>
<feature type="transmembrane region" description="Helical" evidence="1">
    <location>
        <begin position="77"/>
        <end position="96"/>
    </location>
</feature>
<reference evidence="2" key="1">
    <citation type="submission" date="2019-11" db="EMBL/GenBank/DDBJ databases">
        <title>Microbial mats filling the niche in hypersaline microbial mats.</title>
        <authorList>
            <person name="Wong H.L."/>
            <person name="Macleod F.I."/>
            <person name="White R.A. III"/>
            <person name="Burns B.P."/>
        </authorList>
    </citation>
    <scope>NUCLEOTIDE SEQUENCE</scope>
    <source>
        <strain evidence="2">Bin_327</strain>
    </source>
</reference>